<feature type="region of interest" description="Disordered" evidence="20">
    <location>
        <begin position="3021"/>
        <end position="3103"/>
    </location>
</feature>
<organism evidence="23 24">
    <name type="scientific">Austrofundulus limnaeus</name>
    <name type="common">Annual killifish</name>
    <dbReference type="NCBI Taxonomy" id="52670"/>
    <lineage>
        <taxon>Eukaryota</taxon>
        <taxon>Metazoa</taxon>
        <taxon>Chordata</taxon>
        <taxon>Craniata</taxon>
        <taxon>Vertebrata</taxon>
        <taxon>Euteleostomi</taxon>
        <taxon>Actinopterygii</taxon>
        <taxon>Neopterygii</taxon>
        <taxon>Teleostei</taxon>
        <taxon>Neoteleostei</taxon>
        <taxon>Acanthomorphata</taxon>
        <taxon>Ovalentaria</taxon>
        <taxon>Atherinomorphae</taxon>
        <taxon>Cyprinodontiformes</taxon>
        <taxon>Rivulidae</taxon>
        <taxon>Austrofundulus</taxon>
    </lineage>
</organism>
<feature type="compositionally biased region" description="Basic and acidic residues" evidence="20">
    <location>
        <begin position="794"/>
        <end position="808"/>
    </location>
</feature>
<evidence type="ECO:0000256" key="7">
    <source>
        <dbReference type="ARBA" id="ARBA00022884"/>
    </source>
</evidence>
<dbReference type="InterPro" id="IPR012677">
    <property type="entry name" value="Nucleotide-bd_a/b_plait_sf"/>
</dbReference>
<keyword evidence="23" id="KW-1185">Reference proteome</keyword>
<dbReference type="KEGG" id="alim:106518933"/>
<feature type="compositionally biased region" description="Basic and acidic residues" evidence="20">
    <location>
        <begin position="1611"/>
        <end position="1620"/>
    </location>
</feature>
<proteinExistence type="inferred from homology"/>
<dbReference type="InParanoid" id="A0A2I4BDL7"/>
<evidence type="ECO:0000256" key="15">
    <source>
        <dbReference type="ARBA" id="ARBA00069486"/>
    </source>
</evidence>
<dbReference type="FunCoup" id="A0A2I4BDL7">
    <property type="interactions" value="826"/>
</dbReference>
<feature type="compositionally biased region" description="Polar residues" evidence="20">
    <location>
        <begin position="1859"/>
        <end position="1868"/>
    </location>
</feature>
<dbReference type="FunFam" id="2.40.290.10:FF:000002">
    <property type="entry name" value="Spen family transcriptional repressor"/>
    <property type="match status" value="1"/>
</dbReference>
<keyword evidence="7 18" id="KW-0694">RNA-binding</keyword>
<feature type="compositionally biased region" description="Basic and acidic residues" evidence="20">
    <location>
        <begin position="2073"/>
        <end position="2092"/>
    </location>
</feature>
<feature type="compositionally biased region" description="Basic and acidic residues" evidence="20">
    <location>
        <begin position="3356"/>
        <end position="3366"/>
    </location>
</feature>
<feature type="compositionally biased region" description="Basic and acidic residues" evidence="20">
    <location>
        <begin position="2099"/>
        <end position="2109"/>
    </location>
</feature>
<feature type="compositionally biased region" description="Basic residues" evidence="20">
    <location>
        <begin position="284"/>
        <end position="295"/>
    </location>
</feature>
<evidence type="ECO:0000256" key="20">
    <source>
        <dbReference type="SAM" id="MobiDB-lite"/>
    </source>
</evidence>
<feature type="domain" description="RRM" evidence="21">
    <location>
        <begin position="6"/>
        <end position="81"/>
    </location>
</feature>
<protein>
    <recommendedName>
        <fullName evidence="15">Msx2-interacting protein</fullName>
    </recommendedName>
    <alternativeName>
        <fullName evidence="16">SMART/HDAC1-associated repressor protein</fullName>
    </alternativeName>
    <alternativeName>
        <fullName evidence="17">SPEN homolog</fullName>
    </alternativeName>
</protein>
<feature type="region of interest" description="Disordered" evidence="20">
    <location>
        <begin position="854"/>
        <end position="921"/>
    </location>
</feature>
<evidence type="ECO:0000256" key="17">
    <source>
        <dbReference type="ARBA" id="ARBA00078128"/>
    </source>
</evidence>
<feature type="compositionally biased region" description="Polar residues" evidence="20">
    <location>
        <begin position="1685"/>
        <end position="1694"/>
    </location>
</feature>
<feature type="compositionally biased region" description="Polar residues" evidence="20">
    <location>
        <begin position="1570"/>
        <end position="1584"/>
    </location>
</feature>
<dbReference type="InterPro" id="IPR034173">
    <property type="entry name" value="SHARP_RRM2"/>
</dbReference>
<dbReference type="RefSeq" id="XP_013865836.1">
    <property type="nucleotide sequence ID" value="XM_014010382.1"/>
</dbReference>
<evidence type="ECO:0000256" key="8">
    <source>
        <dbReference type="ARBA" id="ARBA00022976"/>
    </source>
</evidence>
<dbReference type="InterPro" id="IPR034172">
    <property type="entry name" value="SHARP_RRM1"/>
</dbReference>
<feature type="region of interest" description="Disordered" evidence="20">
    <location>
        <begin position="2924"/>
        <end position="2983"/>
    </location>
</feature>
<dbReference type="OrthoDB" id="6407164at2759"/>
<feature type="region of interest" description="Disordered" evidence="20">
    <location>
        <begin position="745"/>
        <end position="838"/>
    </location>
</feature>
<feature type="domain" description="RRM" evidence="21">
    <location>
        <begin position="562"/>
        <end position="634"/>
    </location>
</feature>
<evidence type="ECO:0000313" key="23">
    <source>
        <dbReference type="Proteomes" id="UP000192220"/>
    </source>
</evidence>
<dbReference type="SMART" id="SM00360">
    <property type="entry name" value="RRM"/>
    <property type="match status" value="4"/>
</dbReference>
<evidence type="ECO:0000256" key="10">
    <source>
        <dbReference type="ARBA" id="ARBA00023054"/>
    </source>
</evidence>
<feature type="compositionally biased region" description="Basic and acidic residues" evidence="20">
    <location>
        <begin position="854"/>
        <end position="872"/>
    </location>
</feature>
<feature type="region of interest" description="Disordered" evidence="20">
    <location>
        <begin position="3264"/>
        <end position="3366"/>
    </location>
</feature>
<feature type="region of interest" description="Disordered" evidence="20">
    <location>
        <begin position="271"/>
        <end position="375"/>
    </location>
</feature>
<evidence type="ECO:0000256" key="13">
    <source>
        <dbReference type="ARBA" id="ARBA00023163"/>
    </source>
</evidence>
<feature type="region of interest" description="Disordered" evidence="20">
    <location>
        <begin position="1393"/>
        <end position="1426"/>
    </location>
</feature>
<evidence type="ECO:0000256" key="14">
    <source>
        <dbReference type="ARBA" id="ARBA00023242"/>
    </source>
</evidence>
<dbReference type="GO" id="GO:0003714">
    <property type="term" value="F:transcription corepressor activity"/>
    <property type="evidence" value="ECO:0007669"/>
    <property type="project" value="UniProtKB-ARBA"/>
</dbReference>
<keyword evidence="4" id="KW-0678">Repressor</keyword>
<feature type="region of interest" description="Disordered" evidence="20">
    <location>
        <begin position="2357"/>
        <end position="2443"/>
    </location>
</feature>
<evidence type="ECO:0000256" key="5">
    <source>
        <dbReference type="ARBA" id="ARBA00022553"/>
    </source>
</evidence>
<dbReference type="InterPro" id="IPR012921">
    <property type="entry name" value="SPOC_C"/>
</dbReference>
<feature type="compositionally biased region" description="Polar residues" evidence="20">
    <location>
        <begin position="2493"/>
        <end position="2502"/>
    </location>
</feature>
<dbReference type="STRING" id="52670.A0A2I4BDL7"/>
<dbReference type="InterPro" id="IPR000504">
    <property type="entry name" value="RRM_dom"/>
</dbReference>
<keyword evidence="11" id="KW-0238">DNA-binding</keyword>
<evidence type="ECO:0000256" key="19">
    <source>
        <dbReference type="SAM" id="Coils"/>
    </source>
</evidence>
<dbReference type="GO" id="GO:0003723">
    <property type="term" value="F:RNA binding"/>
    <property type="evidence" value="ECO:0007669"/>
    <property type="project" value="UniProtKB-UniRule"/>
</dbReference>
<feature type="compositionally biased region" description="Basic residues" evidence="20">
    <location>
        <begin position="1979"/>
        <end position="1988"/>
    </location>
</feature>
<keyword evidence="10 19" id="KW-0175">Coiled coil</keyword>
<evidence type="ECO:0000256" key="18">
    <source>
        <dbReference type="PROSITE-ProRule" id="PRU00176"/>
    </source>
</evidence>
<feature type="compositionally biased region" description="Basic and acidic residues" evidence="20">
    <location>
        <begin position="745"/>
        <end position="768"/>
    </location>
</feature>
<feature type="compositionally biased region" description="Polar residues" evidence="20">
    <location>
        <begin position="3045"/>
        <end position="3058"/>
    </location>
</feature>
<feature type="domain" description="SPOC" evidence="22">
    <location>
        <begin position="3372"/>
        <end position="3538"/>
    </location>
</feature>
<reference evidence="24" key="1">
    <citation type="submission" date="2025-08" db="UniProtKB">
        <authorList>
            <consortium name="RefSeq"/>
        </authorList>
    </citation>
    <scope>IDENTIFICATION</scope>
    <source>
        <strain evidence="24">Quisiro</strain>
        <tissue evidence="24">Liver</tissue>
    </source>
</reference>
<feature type="compositionally biased region" description="Basic and acidic residues" evidence="20">
    <location>
        <begin position="1816"/>
        <end position="1826"/>
    </location>
</feature>
<keyword evidence="13" id="KW-0804">Transcription</keyword>
<evidence type="ECO:0000313" key="24">
    <source>
        <dbReference type="RefSeq" id="XP_013865836.1"/>
    </source>
</evidence>
<dbReference type="GO" id="GO:0003677">
    <property type="term" value="F:DNA binding"/>
    <property type="evidence" value="ECO:0007669"/>
    <property type="project" value="UniProtKB-KW"/>
</dbReference>
<dbReference type="InterPro" id="IPR049093">
    <property type="entry name" value="MINT_RID"/>
</dbReference>
<feature type="region of interest" description="Disordered" evidence="20">
    <location>
        <begin position="2702"/>
        <end position="2734"/>
    </location>
</feature>
<feature type="region of interest" description="Disordered" evidence="20">
    <location>
        <begin position="936"/>
        <end position="990"/>
    </location>
</feature>
<dbReference type="GO" id="GO:0005634">
    <property type="term" value="C:nucleus"/>
    <property type="evidence" value="ECO:0007669"/>
    <property type="project" value="UniProtKB-SubCell"/>
</dbReference>
<dbReference type="SUPFAM" id="SSF54928">
    <property type="entry name" value="RNA-binding domain, RBD"/>
    <property type="match status" value="2"/>
</dbReference>
<feature type="compositionally biased region" description="Basic and acidic residues" evidence="20">
    <location>
        <begin position="271"/>
        <end position="283"/>
    </location>
</feature>
<dbReference type="FunFam" id="3.30.70.330:FF:000118">
    <property type="entry name" value="msx2-interacting protein-like isoform X1"/>
    <property type="match status" value="1"/>
</dbReference>
<feature type="region of interest" description="Disordered" evidence="20">
    <location>
        <begin position="3149"/>
        <end position="3175"/>
    </location>
</feature>
<dbReference type="InterPro" id="IPR049095">
    <property type="entry name" value="MINT_MID"/>
</dbReference>
<accession>A0A2I4BDL7</accession>
<feature type="compositionally biased region" description="Polar residues" evidence="20">
    <location>
        <begin position="3307"/>
        <end position="3319"/>
    </location>
</feature>
<evidence type="ECO:0000256" key="6">
    <source>
        <dbReference type="ARBA" id="ARBA00022737"/>
    </source>
</evidence>
<feature type="compositionally biased region" description="Basic and acidic residues" evidence="20">
    <location>
        <begin position="1876"/>
        <end position="1887"/>
    </location>
</feature>
<keyword evidence="6" id="KW-0677">Repeat</keyword>
<sequence>MVRETRHLWVGNLPESVREEKIIEHFKRYGRVESVKVLPKRGSEGGVAAFVDFVDIKSAQKAHNAINKMGDRDLRTDYNEPGTIPSAARGLDDSLSLGSRGRDVSGFTRATGGAVYGAPTSLHSRDGRYERRLDGTAEGRDRAYDHSAYGHHERPGSSFDRQRHYETEYYRDARERTLSSAGSGSGTTSGSGATVPSGVSGTIVSAVAGSAGTGGSAGGSTGGSGGSTSSGAGFYHSHSRSPCRFETPEPRYESRTREPFTLASVVHRDLYREDRGRRGDRQYRHSRSRSPHSTHSRNPSPQKLVSQATRPPRSHSGSGSRSRSSSSDSVSSTSSSTSGSDSSSSSSDDSPARSVQSAAVPAPSALSLSSFDKDEPRKSFGIKVQNLPVRSTDTSLKDGLFHEFKKHGKVTSVQIHGASEDRYGLVFFRQQEDQEKALGASKGKLFFGMQIDVTAWNGPETESENEFRPLDERIDEFHPKATRTLFIGNLENTTTYHDLLNIFQRFGEIVDIDIKKVNGAPQYAFLQYCDISSVCKAIKKMDGEYLGNNRLKLGFGKSMPTTCVWLDGLVSNTTEQFLTRHFCRYGHVVKVVFDRMKGTALILYNNVEYAQAAVKDTKGWKIGGNKIKVDFANQESQMAFYRSMQASGQDIRDFYDFISERRDDRRNQYEFQTERQYYENVRTSGTYSEDPRRKYPARNREFYNDWDPYQGDYYDSQYFDEPREYREYRADPYEQDIRKYSYLQRERERERERFETDRGRDHGRRTFERSQSPSHVSTRRLVSPTASPSLSERIPSDSDRRICCRSSERSGSCSSISPPRFEKLEKARSERYSKTEKLEKDRGFEIERENVVDKDKRTGRKDRGDKDKSEKQRLKKLKVTSPTIQTCETEPELERDLSPEPIHQSESSKIPKESSSKGRLDLLPCVVQLTRVKEKEGKLVGHAVQEKQVQRAGSNSPRLASPTADQRSPPFRSESSKADKHGKAPKDKTMHSLIEITEKDGKIKSKKHVKSEIEFDNAASMNVDRLAARKRRFEDSGRTDRQKRDNEVDSGRSGLYMLWNNAKETDSEKNLLIRGLQKRHHKDKCVRTIFVSSPKDGRYSENNSVGLLLEEQSHLRELHEDSTTQMETSFLKIELEGSKSANSFTHTKISDNSGLDTDELKEQKHVLSENEHGRAKCRDPDGDEHFVRTDKTNICTKQIEQNRWLRSKLSDPDKSVKSTSNDATEFEKEYILHDVGKSIQDVVSDDFSSSKRKKLDSFDFDILKIKRDSDFSSSQKLNEDVYNLPSTIGANQFSENEDDETVQVSSSVIKKERKFSPAMEEKFTPPESLKNSLSITAKHFQSSNNELPKLKASMLRFNDELMQHWERQVKPSSPRMEINFSSDISRRERIRKRLSQDLEPGEVQSDSDDDGENKHSSPKSSSSMSFILRDREERIADFKLSSSLEKNKFYSFALDKTITPDTKALLERAKTLYSSREDNWSFLPSRFPVSHSCSGKDKAELAPRPIPSWYLKKKKIRTDSVEKLHDKKEELKSQEQERQELFASRFLHSSIFEQDSRRLQRLEQKDQDVETGSSRTFTKSSATDTHSEPGRTDIPQEPIVLFHSRFLEFQQQKDKDHPPSESENDSVVMEMKKDEITNCDNAMSDKESEPASKANDKSASPPLPVSAFIPSPKETSLPEKKEVLTPSSGQSVSCSKDEKVELVPEISPSHSLPMEDFKSATTNVIITPTPTVSEAEMESEIKAEVIEPQTEYVDSLTAEEHIPVVEDQPSSPCGSLSAFKKETVELADSDCSKVEEKSEVAEVIKTEPIVENQETELSKEPQKTETDSEPCMPELEAEIKPLPTRRKPKGKRGKPLSVLGTTQPTQIISPKKPATRKSERIDKEKLKKTSSPRGEAPKLMLEYKTTSKSPIHASDSEQNLESSLIHGRTRRRNVRSVYATLHEDEQAGKEAAESSRCMRKRGADKDQIHPEVQISTNTRRGRPPKRGVKRVDNVSPLKVDQKKVAEMDTEVREESSIVEVAKVSEGWRSPRTQKLQQTPLTSAPVNKKGSRINKLSGSKFLANKPDLTSNDEADLKPKADSEALGKSLDKAENASSVVLRKEKDLKDSDENISADANIEKKNAISSEKKQQTGKSIKIKSPRLKRNTKQVLEEKSHSLKNLEIRVSVDDVKGLLCSEDVESESFEVNTLSKTKAAVQVNEETQMAEFPKDKELISKENEDTLSEPELPVHPAAVLLARQMELEQAVENIAKLTADQPPRPYKEPPSGQPTVLPPIIVEPEGEVEEEKRANPASETELAAAIDSITADDICGDADGFTAPPTYTALVPTPESVISSSSSSNDIMEPETHMVINNIIAGNLDDDSQTSPKGSMTESKVADDPIPLDVPKKIIKVTAKTPKKSRNRKGATNKKGDTDEEASQSEPSPVKFPESIPDDPETTDSKAATVTAGVSAVASVVTAVATCRRAVTSAITVDNPKEAEQPEVEQPVPKESAFHSSTNNNSVSKKHPQAAESRTPTFIPAHPPPVSQFSVPLLRPAKMPLPPDWPQRSEESRIYVNPSCHITVVNPTLTPSTALGTTSANPPMPPDTKASDIDPSSSTLRKILMEPKYVSASNSNSIPSTVVTSALSDLSRTSENDNPADASGSRRVHSEQRPPLTHQPMHHKPSPLTESQQNCGDKIQHTVISPATSVISRIPMPYDTEETPRISLSNRSSGLPLPKQKFRSNSNENNRCHGVDPVEEVTRGRSVLEPTPYHTGTSPGLRVNTSEGVVVLSYSGQKIEGPHRMRAKISQIPPASAGDIEFQQSVSKSQIKQEPLFSSSQSLTPKVAPTPASYGHTGVLLTSQSYNSQPVISSITQEGLGCDKSEAPYHTSSQSVVKMFQPPVSSPQVLMYNQAVIQQRSKRGLVTDPLPKKTDISKAVQQSNLSPVMSPHHPSITGTRMSPSPGITNDRSALHLKQEPQSPRIAGHSSSPFVKACPPSSSPIGTSVLSHGIPSMSSYHSSVHHPHPEQSSVIIQPHSVTQSKTHETRMNNSPITGINYGRRGDSLSSQHPGSAKCSNPPQPNVIRDIVLQSHSSPKASISGSGGSSASEEEPKHFNHTLGRPSLTHLQSDVMMVHGDPRGLHPSIRMDQYRDMHQRMLMHQKLGEQASLEARQLRTSETQATSSSNISGPAKSPLLGKSIDLSANEPLKPLEGKVMHPTSSENRIRGVPTSSPIMMSSHPHGIQLMHPGGAGSFPVYRDMRGFPSQFPGHNLPNPGITSLQAQSEQELGNRGKISQSLGAGSDSTPETSHLRHATSSEPSHISRISGETISPSYQSPLMSPMGLTHKSDLSLQKGPPAFHLTPPPKASQSSSQQSRHDAKLDHSGHRSIDMVQLMTKYPIVWQGLLALKNDQAAVQLHFVSGNTVLAQRSLPPPEGGSLLRIVQRMRLEASQLDSVARRMTMENDYCLLLALPCGRDQEDVLGQTQALKSGFITYLQAKQAAGIINVPNPGSNQPAYVVQIFPPCEFSESHLSRLAPDLLNSISSISPHLMIVIASV</sequence>
<dbReference type="InterPro" id="IPR034175">
    <property type="entry name" value="SHARP_RRM4"/>
</dbReference>
<feature type="region of interest" description="Disordered" evidence="20">
    <location>
        <begin position="2026"/>
        <end position="2150"/>
    </location>
</feature>
<dbReference type="SUPFAM" id="SSF100939">
    <property type="entry name" value="SPOC domain-like"/>
    <property type="match status" value="1"/>
</dbReference>
<feature type="region of interest" description="Disordered" evidence="20">
    <location>
        <begin position="176"/>
        <end position="196"/>
    </location>
</feature>
<feature type="compositionally biased region" description="Polar residues" evidence="20">
    <location>
        <begin position="2627"/>
        <end position="2636"/>
    </location>
</feature>
<feature type="compositionally biased region" description="Polar residues" evidence="20">
    <location>
        <begin position="2030"/>
        <end position="2044"/>
    </location>
</feature>
<dbReference type="InterPro" id="IPR034174">
    <property type="entry name" value="SHARP_RRM3"/>
</dbReference>
<keyword evidence="12" id="KW-0010">Activator</keyword>
<feature type="domain" description="RRM" evidence="21">
    <location>
        <begin position="380"/>
        <end position="458"/>
    </location>
</feature>
<feature type="compositionally biased region" description="Basic and acidic residues" evidence="20">
    <location>
        <begin position="974"/>
        <end position="990"/>
    </location>
</feature>
<dbReference type="Pfam" id="PF20810">
    <property type="entry name" value="MINT_RID"/>
    <property type="match status" value="1"/>
</dbReference>
<feature type="compositionally biased region" description="Basic and acidic residues" evidence="20">
    <location>
        <begin position="1941"/>
        <end position="1953"/>
    </location>
</feature>
<feature type="region of interest" description="Disordered" evidence="20">
    <location>
        <begin position="2627"/>
        <end position="2672"/>
    </location>
</feature>
<keyword evidence="14" id="KW-0539">Nucleus</keyword>
<feature type="compositionally biased region" description="Basic residues" evidence="20">
    <location>
        <begin position="1843"/>
        <end position="1854"/>
    </location>
</feature>
<dbReference type="PROSITE" id="PS50917">
    <property type="entry name" value="SPOC"/>
    <property type="match status" value="1"/>
</dbReference>
<dbReference type="PROSITE" id="PS50102">
    <property type="entry name" value="RRM"/>
    <property type="match status" value="4"/>
</dbReference>
<feature type="compositionally biased region" description="Gly residues" evidence="20">
    <location>
        <begin position="211"/>
        <end position="228"/>
    </location>
</feature>
<dbReference type="CDD" id="cd12349">
    <property type="entry name" value="RRM2_SHARP"/>
    <property type="match status" value="1"/>
</dbReference>
<dbReference type="Gene3D" id="2.40.290.10">
    <property type="match status" value="1"/>
</dbReference>
<dbReference type="FunFam" id="3.30.70.330:FF:000088">
    <property type="entry name" value="msx2-interacting protein-like isoform X1"/>
    <property type="match status" value="1"/>
</dbReference>
<dbReference type="Pfam" id="PF00076">
    <property type="entry name" value="RRM_1"/>
    <property type="match status" value="3"/>
</dbReference>
<dbReference type="Pfam" id="PF20809">
    <property type="entry name" value="MINT_MID"/>
    <property type="match status" value="1"/>
</dbReference>
<feature type="compositionally biased region" description="Basic residues" evidence="20">
    <location>
        <begin position="2396"/>
        <end position="2407"/>
    </location>
</feature>
<keyword evidence="8" id="KW-0914">Notch signaling pathway</keyword>
<comment type="similarity">
    <text evidence="2">Belongs to the RRM Spen family.</text>
</comment>
<feature type="compositionally biased region" description="Low complexity" evidence="20">
    <location>
        <begin position="3072"/>
        <end position="3081"/>
    </location>
</feature>
<feature type="compositionally biased region" description="Polar residues" evidence="20">
    <location>
        <begin position="951"/>
        <end position="966"/>
    </location>
</feature>
<evidence type="ECO:0000259" key="21">
    <source>
        <dbReference type="PROSITE" id="PS50102"/>
    </source>
</evidence>
<dbReference type="CDD" id="cd12351">
    <property type="entry name" value="RRM4_SHARP"/>
    <property type="match status" value="1"/>
</dbReference>
<dbReference type="GO" id="GO:0007219">
    <property type="term" value="P:Notch signaling pathway"/>
    <property type="evidence" value="ECO:0007669"/>
    <property type="project" value="UniProtKB-KW"/>
</dbReference>
<keyword evidence="9" id="KW-0805">Transcription regulation</keyword>
<feature type="region of interest" description="Disordered" evidence="20">
    <location>
        <begin position="1563"/>
        <end position="1594"/>
    </location>
</feature>
<feature type="compositionally biased region" description="Basic and acidic residues" evidence="20">
    <location>
        <begin position="936"/>
        <end position="949"/>
    </location>
</feature>
<keyword evidence="3" id="KW-0488">Methylation</keyword>
<dbReference type="InterPro" id="IPR010912">
    <property type="entry name" value="SPOC_met"/>
</dbReference>
<feature type="compositionally biased region" description="Polar residues" evidence="20">
    <location>
        <begin position="3264"/>
        <end position="3301"/>
    </location>
</feature>
<feature type="region of interest" description="Disordered" evidence="20">
    <location>
        <begin position="2572"/>
        <end position="2595"/>
    </location>
</feature>
<evidence type="ECO:0000256" key="9">
    <source>
        <dbReference type="ARBA" id="ARBA00023015"/>
    </source>
</evidence>
<feature type="compositionally biased region" description="Basic and acidic residues" evidence="20">
    <location>
        <begin position="2117"/>
        <end position="2130"/>
    </location>
</feature>
<evidence type="ECO:0000256" key="12">
    <source>
        <dbReference type="ARBA" id="ARBA00023159"/>
    </source>
</evidence>
<comment type="subcellular location">
    <subcellularLocation>
        <location evidence="1">Nucleus</location>
    </subcellularLocation>
</comment>
<feature type="compositionally biased region" description="Polar residues" evidence="20">
    <location>
        <begin position="2364"/>
        <end position="2373"/>
    </location>
</feature>
<evidence type="ECO:0000256" key="11">
    <source>
        <dbReference type="ARBA" id="ARBA00023125"/>
    </source>
</evidence>
<feature type="domain" description="RRM" evidence="21">
    <location>
        <begin position="483"/>
        <end position="558"/>
    </location>
</feature>
<dbReference type="CTD" id="23013"/>
<dbReference type="Gene3D" id="3.30.70.330">
    <property type="match status" value="4"/>
</dbReference>
<feature type="compositionally biased region" description="Basic and acidic residues" evidence="20">
    <location>
        <begin position="820"/>
        <end position="838"/>
    </location>
</feature>
<feature type="region of interest" description="Disordered" evidence="20">
    <location>
        <begin position="1805"/>
        <end position="1995"/>
    </location>
</feature>
<dbReference type="CDD" id="cd21543">
    <property type="entry name" value="SPOC_SHARP"/>
    <property type="match status" value="1"/>
</dbReference>
<feature type="compositionally biased region" description="Low complexity" evidence="20">
    <location>
        <begin position="809"/>
        <end position="819"/>
    </location>
</feature>
<feature type="coiled-coil region" evidence="19">
    <location>
        <begin position="1517"/>
        <end position="1544"/>
    </location>
</feature>
<evidence type="ECO:0000259" key="22">
    <source>
        <dbReference type="PROSITE" id="PS50917"/>
    </source>
</evidence>
<evidence type="ECO:0000256" key="16">
    <source>
        <dbReference type="ARBA" id="ARBA00075118"/>
    </source>
</evidence>
<gene>
    <name evidence="24" type="primary">spen</name>
</gene>
<dbReference type="Pfam" id="PF07744">
    <property type="entry name" value="SPOC"/>
    <property type="match status" value="1"/>
</dbReference>
<evidence type="ECO:0000256" key="2">
    <source>
        <dbReference type="ARBA" id="ARBA00005387"/>
    </source>
</evidence>
<feature type="compositionally biased region" description="Basic and acidic residues" evidence="20">
    <location>
        <begin position="123"/>
        <end position="163"/>
    </location>
</feature>
<evidence type="ECO:0000256" key="4">
    <source>
        <dbReference type="ARBA" id="ARBA00022491"/>
    </source>
</evidence>
<feature type="compositionally biased region" description="Basic residues" evidence="20">
    <location>
        <begin position="2136"/>
        <end position="2147"/>
    </location>
</feature>
<dbReference type="InterPro" id="IPR016194">
    <property type="entry name" value="SPOC-like_C_dom_sf"/>
</dbReference>
<feature type="compositionally biased region" description="Basic and acidic residues" evidence="20">
    <location>
        <begin position="246"/>
        <end position="258"/>
    </location>
</feature>
<feature type="region of interest" description="Disordered" evidence="20">
    <location>
        <begin position="2469"/>
        <end position="2523"/>
    </location>
</feature>
<evidence type="ECO:0000256" key="1">
    <source>
        <dbReference type="ARBA" id="ARBA00004123"/>
    </source>
</evidence>
<dbReference type="FunFam" id="3.30.70.330:FF:000150">
    <property type="entry name" value="msx2-interacting protein-like isoform X1"/>
    <property type="match status" value="1"/>
</dbReference>
<feature type="compositionally biased region" description="Polar residues" evidence="20">
    <location>
        <begin position="3155"/>
        <end position="3169"/>
    </location>
</feature>
<feature type="compositionally biased region" description="Basic and acidic residues" evidence="20">
    <location>
        <begin position="909"/>
        <end position="920"/>
    </location>
</feature>
<evidence type="ECO:0000256" key="3">
    <source>
        <dbReference type="ARBA" id="ARBA00022481"/>
    </source>
</evidence>
<dbReference type="Proteomes" id="UP000192220">
    <property type="component" value="Unplaced"/>
</dbReference>
<keyword evidence="5" id="KW-0597">Phosphoprotein</keyword>
<feature type="region of interest" description="Disordered" evidence="20">
    <location>
        <begin position="211"/>
        <end position="258"/>
    </location>
</feature>
<dbReference type="CDD" id="cd12348">
    <property type="entry name" value="RRM1_SHARP"/>
    <property type="match status" value="1"/>
</dbReference>
<feature type="region of interest" description="Disordered" evidence="20">
    <location>
        <begin position="2321"/>
        <end position="2343"/>
    </location>
</feature>
<dbReference type="FunFam" id="3.30.70.330:FF:000143">
    <property type="entry name" value="msx2-interacting protein-like isoform X1"/>
    <property type="match status" value="1"/>
</dbReference>
<feature type="region of interest" description="Disordered" evidence="20">
    <location>
        <begin position="1610"/>
        <end position="1700"/>
    </location>
</feature>
<name>A0A2I4BDL7_AUSLI</name>
<dbReference type="InterPro" id="IPR035979">
    <property type="entry name" value="RBD_domain_sf"/>
</dbReference>
<dbReference type="CDD" id="cd12350">
    <property type="entry name" value="RRM3_SHARP"/>
    <property type="match status" value="1"/>
</dbReference>
<feature type="compositionally biased region" description="Low complexity" evidence="20">
    <location>
        <begin position="309"/>
        <end position="370"/>
    </location>
</feature>
<dbReference type="PANTHER" id="PTHR23189">
    <property type="entry name" value="RNA RECOGNITION MOTIF-CONTAINING"/>
    <property type="match status" value="1"/>
</dbReference>
<feature type="region of interest" description="Disordered" evidence="20">
    <location>
        <begin position="118"/>
        <end position="163"/>
    </location>
</feature>
<feature type="compositionally biased region" description="Polar residues" evidence="20">
    <location>
        <begin position="2935"/>
        <end position="2950"/>
    </location>
</feature>
<feature type="compositionally biased region" description="Basic and acidic residues" evidence="20">
    <location>
        <begin position="1643"/>
        <end position="1656"/>
    </location>
</feature>